<keyword evidence="6" id="KW-1185">Reference proteome</keyword>
<dbReference type="RefSeq" id="WP_143946148.1">
    <property type="nucleotide sequence ID" value="NZ_BAABMB010000001.1"/>
</dbReference>
<dbReference type="SUPFAM" id="SSF46689">
    <property type="entry name" value="Homeodomain-like"/>
    <property type="match status" value="1"/>
</dbReference>
<evidence type="ECO:0000256" key="2">
    <source>
        <dbReference type="PROSITE-ProRule" id="PRU00335"/>
    </source>
</evidence>
<keyword evidence="1 2" id="KW-0238">DNA-binding</keyword>
<dbReference type="Pfam" id="PF00440">
    <property type="entry name" value="TetR_N"/>
    <property type="match status" value="1"/>
</dbReference>
<feature type="domain" description="HTH tetR-type" evidence="4">
    <location>
        <begin position="31"/>
        <end position="91"/>
    </location>
</feature>
<evidence type="ECO:0000259" key="4">
    <source>
        <dbReference type="PROSITE" id="PS50977"/>
    </source>
</evidence>
<dbReference type="InterPro" id="IPR001647">
    <property type="entry name" value="HTH_TetR"/>
</dbReference>
<dbReference type="EMBL" id="VLTJ01000001">
    <property type="protein sequence ID" value="TSH99239.1"/>
    <property type="molecule type" value="Genomic_DNA"/>
</dbReference>
<evidence type="ECO:0000313" key="6">
    <source>
        <dbReference type="Proteomes" id="UP000318405"/>
    </source>
</evidence>
<organism evidence="5 6">
    <name type="scientific">Verticiella sediminum</name>
    <dbReference type="NCBI Taxonomy" id="1247510"/>
    <lineage>
        <taxon>Bacteria</taxon>
        <taxon>Pseudomonadati</taxon>
        <taxon>Pseudomonadota</taxon>
        <taxon>Betaproteobacteria</taxon>
        <taxon>Burkholderiales</taxon>
        <taxon>Alcaligenaceae</taxon>
        <taxon>Verticiella</taxon>
    </lineage>
</organism>
<reference evidence="5 6" key="1">
    <citation type="submission" date="2019-07" db="EMBL/GenBank/DDBJ databases">
        <title>Qingshengfaniella alkalisoli gen. nov., sp. nov., isolated from saline soil.</title>
        <authorList>
            <person name="Xu L."/>
            <person name="Huang X.-X."/>
            <person name="Sun J.-Q."/>
        </authorList>
    </citation>
    <scope>NUCLEOTIDE SEQUENCE [LARGE SCALE GENOMIC DNA]</scope>
    <source>
        <strain evidence="5 6">DSM 27279</strain>
    </source>
</reference>
<comment type="caution">
    <text evidence="5">The sequence shown here is derived from an EMBL/GenBank/DDBJ whole genome shotgun (WGS) entry which is preliminary data.</text>
</comment>
<dbReference type="Gene3D" id="1.10.357.10">
    <property type="entry name" value="Tetracycline Repressor, domain 2"/>
    <property type="match status" value="1"/>
</dbReference>
<protein>
    <submittedName>
        <fullName evidence="5">TetR/AcrR family transcriptional regulator</fullName>
    </submittedName>
</protein>
<dbReference type="PROSITE" id="PS50977">
    <property type="entry name" value="HTH_TETR_2"/>
    <property type="match status" value="1"/>
</dbReference>
<gene>
    <name evidence="5" type="ORF">FOZ76_00465</name>
</gene>
<dbReference type="OrthoDB" id="2356263at2"/>
<proteinExistence type="predicted"/>
<feature type="region of interest" description="Disordered" evidence="3">
    <location>
        <begin position="1"/>
        <end position="27"/>
    </location>
</feature>
<dbReference type="Proteomes" id="UP000318405">
    <property type="component" value="Unassembled WGS sequence"/>
</dbReference>
<accession>A0A556B239</accession>
<sequence length="229" mass="23753">MSGAAVDAASGAPRRGEPRPKAAATNQQLRQQAVDRMIEAAIALIAVKGAAGLTLVDVGRAAGYSHTLPNYYFKSKNELLRQAYGRSVGAFRRRSGAWRRQALRAPVRDDALFSTMLAYVHGGCADPAGARAVNLIAAEAVTSLPGLLPEVRLQNERMLALLQDRIEAGACGTGAAEAPASIEALLVLAALRGLVSQHLLGVPAADVDAAVRMLHGFIEGGPAGGRSAA</sequence>
<evidence type="ECO:0000256" key="1">
    <source>
        <dbReference type="ARBA" id="ARBA00023125"/>
    </source>
</evidence>
<dbReference type="AlphaFoldDB" id="A0A556B239"/>
<dbReference type="InterPro" id="IPR009057">
    <property type="entry name" value="Homeodomain-like_sf"/>
</dbReference>
<dbReference type="GO" id="GO:0003677">
    <property type="term" value="F:DNA binding"/>
    <property type="evidence" value="ECO:0007669"/>
    <property type="project" value="UniProtKB-UniRule"/>
</dbReference>
<feature type="DNA-binding region" description="H-T-H motif" evidence="2">
    <location>
        <begin position="54"/>
        <end position="73"/>
    </location>
</feature>
<evidence type="ECO:0000256" key="3">
    <source>
        <dbReference type="SAM" id="MobiDB-lite"/>
    </source>
</evidence>
<dbReference type="InterPro" id="IPR036271">
    <property type="entry name" value="Tet_transcr_reg_TetR-rel_C_sf"/>
</dbReference>
<name>A0A556B239_9BURK</name>
<dbReference type="SUPFAM" id="SSF48498">
    <property type="entry name" value="Tetracyclin repressor-like, C-terminal domain"/>
    <property type="match status" value="1"/>
</dbReference>
<evidence type="ECO:0000313" key="5">
    <source>
        <dbReference type="EMBL" id="TSH99239.1"/>
    </source>
</evidence>